<name>A0A6A4ZPC4_APHAT</name>
<dbReference type="Proteomes" id="UP000469452">
    <property type="component" value="Unassembled WGS sequence"/>
</dbReference>
<organism evidence="1 2">
    <name type="scientific">Aphanomyces astaci</name>
    <name type="common">Crayfish plague agent</name>
    <dbReference type="NCBI Taxonomy" id="112090"/>
    <lineage>
        <taxon>Eukaryota</taxon>
        <taxon>Sar</taxon>
        <taxon>Stramenopiles</taxon>
        <taxon>Oomycota</taxon>
        <taxon>Saprolegniomycetes</taxon>
        <taxon>Saprolegniales</taxon>
        <taxon>Verrucalvaceae</taxon>
        <taxon>Aphanomyces</taxon>
    </lineage>
</organism>
<dbReference type="AlphaFoldDB" id="A0A6A4ZPC4"/>
<dbReference type="EMBL" id="VJMI01018135">
    <property type="protein sequence ID" value="KAF0711391.1"/>
    <property type="molecule type" value="Genomic_DNA"/>
</dbReference>
<dbReference type="VEuPathDB" id="FungiDB:H257_14253"/>
<accession>A0A6A4ZPC4</accession>
<protein>
    <submittedName>
        <fullName evidence="1">Uncharacterized protein</fullName>
    </submittedName>
</protein>
<reference evidence="1 2" key="1">
    <citation type="submission" date="2019-06" db="EMBL/GenBank/DDBJ databases">
        <title>Genomics analysis of Aphanomyces spp. identifies a new class of oomycete effector associated with host adaptation.</title>
        <authorList>
            <person name="Gaulin E."/>
        </authorList>
    </citation>
    <scope>NUCLEOTIDE SEQUENCE [LARGE SCALE GENOMIC DNA]</scope>
    <source>
        <strain evidence="1 2">E</strain>
    </source>
</reference>
<proteinExistence type="predicted"/>
<evidence type="ECO:0000313" key="2">
    <source>
        <dbReference type="Proteomes" id="UP000469452"/>
    </source>
</evidence>
<gene>
    <name evidence="1" type="ORF">AaE_012226</name>
</gene>
<comment type="caution">
    <text evidence="1">The sequence shown here is derived from an EMBL/GenBank/DDBJ whole genome shotgun (WGS) entry which is preliminary data.</text>
</comment>
<evidence type="ECO:0000313" key="1">
    <source>
        <dbReference type="EMBL" id="KAF0711391.1"/>
    </source>
</evidence>
<sequence length="148" mass="16798">MAMLEFLRIPENFALLTGQATKGKPMKGGQKLTRSHGLARLAEYVNAVVPAVRPWTTQDAKSRYDAYVASYRRALRWSGPSKSGRGLTDKDFKKKIYTIESKLESICPFYNEMNALFGARQNFRPSHTVETSYVQGENMEILNQTMII</sequence>